<organism evidence="2 3">
    <name type="scientific">Pholiota conissans</name>
    <dbReference type="NCBI Taxonomy" id="109636"/>
    <lineage>
        <taxon>Eukaryota</taxon>
        <taxon>Fungi</taxon>
        <taxon>Dikarya</taxon>
        <taxon>Basidiomycota</taxon>
        <taxon>Agaricomycotina</taxon>
        <taxon>Agaricomycetes</taxon>
        <taxon>Agaricomycetidae</taxon>
        <taxon>Agaricales</taxon>
        <taxon>Agaricineae</taxon>
        <taxon>Strophariaceae</taxon>
        <taxon>Pholiota</taxon>
    </lineage>
</organism>
<dbReference type="PRINTS" id="PR00853">
    <property type="entry name" value="XPGRADSUPER"/>
</dbReference>
<evidence type="ECO:0000259" key="1">
    <source>
        <dbReference type="SMART" id="SM00484"/>
    </source>
</evidence>
<dbReference type="Pfam" id="PF00867">
    <property type="entry name" value="XPG_I"/>
    <property type="match status" value="1"/>
</dbReference>
<proteinExistence type="predicted"/>
<dbReference type="CDD" id="cd09906">
    <property type="entry name" value="H3TH_YEN1"/>
    <property type="match status" value="1"/>
</dbReference>
<dbReference type="SMART" id="SM00484">
    <property type="entry name" value="XPGI"/>
    <property type="match status" value="1"/>
</dbReference>
<dbReference type="Proteomes" id="UP000807469">
    <property type="component" value="Unassembled WGS sequence"/>
</dbReference>
<gene>
    <name evidence="2" type="ORF">BDN70DRAFT_814877</name>
</gene>
<dbReference type="PANTHER" id="PTHR11081">
    <property type="entry name" value="FLAP ENDONUCLEASE FAMILY MEMBER"/>
    <property type="match status" value="1"/>
</dbReference>
<reference evidence="2" key="1">
    <citation type="submission" date="2020-11" db="EMBL/GenBank/DDBJ databases">
        <authorList>
            <consortium name="DOE Joint Genome Institute"/>
            <person name="Ahrendt S."/>
            <person name="Riley R."/>
            <person name="Andreopoulos W."/>
            <person name="Labutti K."/>
            <person name="Pangilinan J."/>
            <person name="Ruiz-Duenas F.J."/>
            <person name="Barrasa J.M."/>
            <person name="Sanchez-Garcia M."/>
            <person name="Camarero S."/>
            <person name="Miyauchi S."/>
            <person name="Serrano A."/>
            <person name="Linde D."/>
            <person name="Babiker R."/>
            <person name="Drula E."/>
            <person name="Ayuso-Fernandez I."/>
            <person name="Pacheco R."/>
            <person name="Padilla G."/>
            <person name="Ferreira P."/>
            <person name="Barriuso J."/>
            <person name="Kellner H."/>
            <person name="Castanera R."/>
            <person name="Alfaro M."/>
            <person name="Ramirez L."/>
            <person name="Pisabarro A.G."/>
            <person name="Kuo A."/>
            <person name="Tritt A."/>
            <person name="Lipzen A."/>
            <person name="He G."/>
            <person name="Yan M."/>
            <person name="Ng V."/>
            <person name="Cullen D."/>
            <person name="Martin F."/>
            <person name="Rosso M.-N."/>
            <person name="Henrissat B."/>
            <person name="Hibbett D."/>
            <person name="Martinez A.T."/>
            <person name="Grigoriev I.V."/>
        </authorList>
    </citation>
    <scope>NUCLEOTIDE SEQUENCE</scope>
    <source>
        <strain evidence="2">CIRM-BRFM 674</strain>
    </source>
</reference>
<dbReference type="GO" id="GO:0017108">
    <property type="term" value="F:5'-flap endonuclease activity"/>
    <property type="evidence" value="ECO:0007669"/>
    <property type="project" value="TreeGrafter"/>
</dbReference>
<dbReference type="Gene3D" id="3.40.50.1010">
    <property type="entry name" value="5'-nuclease"/>
    <property type="match status" value="1"/>
</dbReference>
<dbReference type="InterPro" id="IPR036279">
    <property type="entry name" value="5-3_exonuclease_C_sf"/>
</dbReference>
<evidence type="ECO:0000313" key="2">
    <source>
        <dbReference type="EMBL" id="KAF9474954.1"/>
    </source>
</evidence>
<comment type="caution">
    <text evidence="2">The sequence shown here is derived from an EMBL/GenBank/DDBJ whole genome shotgun (WGS) entry which is preliminary data.</text>
</comment>
<protein>
    <submittedName>
        <fullName evidence="2">PIN domain-like protein</fullName>
    </submittedName>
</protein>
<feature type="domain" description="XPG-I" evidence="1">
    <location>
        <begin position="56"/>
        <end position="135"/>
    </location>
</feature>
<dbReference type="EMBL" id="MU155354">
    <property type="protein sequence ID" value="KAF9474954.1"/>
    <property type="molecule type" value="Genomic_DNA"/>
</dbReference>
<dbReference type="InterPro" id="IPR006086">
    <property type="entry name" value="XPG-I_dom"/>
</dbReference>
<dbReference type="InterPro" id="IPR037316">
    <property type="entry name" value="Yen1_H3TH"/>
</dbReference>
<sequence length="304" mass="34330">MHGSLIILFNKLAKYLSIPATFIFVFDGPERPKIKRSHEVRTAVLRWTQTVQNLVRYFGYHVHQASTSVFAPGEAEAELAMLNRLGRVDAVITSDSDSLVFGARTVLRSVPHKDKQTADEIKVFTSDAVRDRLNLTYEGLVLFALLAGGDYDPTGVIGCGSQTSLGLAQCGFGERLIEARSSGSPFLSILDISNWRAELKLEIATNSQKKLSRRQPQLATQVSDTFPDHQIMDLYTHPCVSSPEHLPSHWLIHQPSLCNLTNFCRERFDWDDDYILEVFKSRIWEGAFLQMLYSVRMAGLVEFY</sequence>
<dbReference type="InterPro" id="IPR029060">
    <property type="entry name" value="PIN-like_dom_sf"/>
</dbReference>
<dbReference type="CDD" id="cd09870">
    <property type="entry name" value="PIN_YEN1"/>
    <property type="match status" value="1"/>
</dbReference>
<dbReference type="InterPro" id="IPR006084">
    <property type="entry name" value="XPG/Rad2"/>
</dbReference>
<dbReference type="GO" id="GO:0006281">
    <property type="term" value="P:DNA repair"/>
    <property type="evidence" value="ECO:0007669"/>
    <property type="project" value="UniProtKB-ARBA"/>
</dbReference>
<dbReference type="SUPFAM" id="SSF88723">
    <property type="entry name" value="PIN domain-like"/>
    <property type="match status" value="1"/>
</dbReference>
<keyword evidence="3" id="KW-1185">Reference proteome</keyword>
<dbReference type="AlphaFoldDB" id="A0A9P6CW77"/>
<dbReference type="Gene3D" id="1.10.150.20">
    <property type="entry name" value="5' to 3' exonuclease, C-terminal subdomain"/>
    <property type="match status" value="1"/>
</dbReference>
<dbReference type="SUPFAM" id="SSF47807">
    <property type="entry name" value="5' to 3' exonuclease, C-terminal subdomain"/>
    <property type="match status" value="1"/>
</dbReference>
<name>A0A9P6CW77_9AGAR</name>
<accession>A0A9P6CW77</accession>
<dbReference type="OrthoDB" id="3005703at2759"/>
<dbReference type="PANTHER" id="PTHR11081:SF75">
    <property type="entry name" value="ENDONUCLEASE, PUTATIVE (AFU_ORTHOLOGUE AFUA_3G13260)-RELATED"/>
    <property type="match status" value="1"/>
</dbReference>
<dbReference type="GO" id="GO:0008821">
    <property type="term" value="F:crossover junction DNA endonuclease activity"/>
    <property type="evidence" value="ECO:0007669"/>
    <property type="project" value="InterPro"/>
</dbReference>
<evidence type="ECO:0000313" key="3">
    <source>
        <dbReference type="Proteomes" id="UP000807469"/>
    </source>
</evidence>